<keyword evidence="3 6" id="KW-0238">DNA-binding</keyword>
<dbReference type="Proteomes" id="UP001549110">
    <property type="component" value="Unassembled WGS sequence"/>
</dbReference>
<evidence type="ECO:0000259" key="5">
    <source>
        <dbReference type="PROSITE" id="PS50931"/>
    </source>
</evidence>
<dbReference type="InterPro" id="IPR000847">
    <property type="entry name" value="LysR_HTH_N"/>
</dbReference>
<dbReference type="InterPro" id="IPR005119">
    <property type="entry name" value="LysR_subst-bd"/>
</dbReference>
<dbReference type="PANTHER" id="PTHR30537">
    <property type="entry name" value="HTH-TYPE TRANSCRIPTIONAL REGULATOR"/>
    <property type="match status" value="1"/>
</dbReference>
<organism evidence="6 7">
    <name type="scientific">Phenylobacterium koreense</name>
    <dbReference type="NCBI Taxonomy" id="266125"/>
    <lineage>
        <taxon>Bacteria</taxon>
        <taxon>Pseudomonadati</taxon>
        <taxon>Pseudomonadota</taxon>
        <taxon>Alphaproteobacteria</taxon>
        <taxon>Caulobacterales</taxon>
        <taxon>Caulobacteraceae</taxon>
        <taxon>Phenylobacterium</taxon>
    </lineage>
</organism>
<dbReference type="GO" id="GO:0003677">
    <property type="term" value="F:DNA binding"/>
    <property type="evidence" value="ECO:0007669"/>
    <property type="project" value="UniProtKB-KW"/>
</dbReference>
<feature type="domain" description="HTH lysR-type" evidence="5">
    <location>
        <begin position="2"/>
        <end position="59"/>
    </location>
</feature>
<proteinExistence type="inferred from homology"/>
<evidence type="ECO:0000256" key="4">
    <source>
        <dbReference type="ARBA" id="ARBA00023163"/>
    </source>
</evidence>
<reference evidence="6 7" key="1">
    <citation type="submission" date="2024-06" db="EMBL/GenBank/DDBJ databases">
        <title>Genomic Encyclopedia of Type Strains, Phase IV (KMG-IV): sequencing the most valuable type-strain genomes for metagenomic binning, comparative biology and taxonomic classification.</title>
        <authorList>
            <person name="Goeker M."/>
        </authorList>
    </citation>
    <scope>NUCLEOTIDE SEQUENCE [LARGE SCALE GENOMIC DNA]</scope>
    <source>
        <strain evidence="6 7">DSM 17809</strain>
    </source>
</reference>
<dbReference type="InterPro" id="IPR058163">
    <property type="entry name" value="LysR-type_TF_proteobact-type"/>
</dbReference>
<dbReference type="InterPro" id="IPR036390">
    <property type="entry name" value="WH_DNA-bd_sf"/>
</dbReference>
<dbReference type="SUPFAM" id="SSF46785">
    <property type="entry name" value="Winged helix' DNA-binding domain"/>
    <property type="match status" value="1"/>
</dbReference>
<dbReference type="PROSITE" id="PS50931">
    <property type="entry name" value="HTH_LYSR"/>
    <property type="match status" value="1"/>
</dbReference>
<accession>A0ABV2EEB3</accession>
<dbReference type="PANTHER" id="PTHR30537:SF81">
    <property type="entry name" value="TRANSCRIPTIONAL REGULATOR-RELATED"/>
    <property type="match status" value="1"/>
</dbReference>
<dbReference type="Pfam" id="PF03466">
    <property type="entry name" value="LysR_substrate"/>
    <property type="match status" value="1"/>
</dbReference>
<keyword evidence="2" id="KW-0805">Transcription regulation</keyword>
<gene>
    <name evidence="6" type="ORF">ABID41_000464</name>
</gene>
<evidence type="ECO:0000256" key="3">
    <source>
        <dbReference type="ARBA" id="ARBA00023125"/>
    </source>
</evidence>
<dbReference type="Gene3D" id="3.40.190.290">
    <property type="match status" value="1"/>
</dbReference>
<dbReference type="RefSeq" id="WP_331932355.1">
    <property type="nucleotide sequence ID" value="NZ_JBEPLU010000001.1"/>
</dbReference>
<dbReference type="SUPFAM" id="SSF53850">
    <property type="entry name" value="Periplasmic binding protein-like II"/>
    <property type="match status" value="1"/>
</dbReference>
<protein>
    <submittedName>
        <fullName evidence="6">DNA-binding transcriptional LysR family regulator</fullName>
    </submittedName>
</protein>
<evidence type="ECO:0000313" key="7">
    <source>
        <dbReference type="Proteomes" id="UP001549110"/>
    </source>
</evidence>
<dbReference type="CDD" id="cd08422">
    <property type="entry name" value="PBP2_CrgA_like"/>
    <property type="match status" value="1"/>
</dbReference>
<keyword evidence="4" id="KW-0804">Transcription</keyword>
<comment type="caution">
    <text evidence="6">The sequence shown here is derived from an EMBL/GenBank/DDBJ whole genome shotgun (WGS) entry which is preliminary data.</text>
</comment>
<sequence length="310" mass="33501">MLDLEDIRAFVEVAEAGGFGRAGQRLKLSKSMVSRRVSRLEAELGAQLLSRTTRGVAVTEAGMEFKVRADKVLAELEAARDDLVQRGEEIVGSLRVSAPLSFGMTHLAPVMAELAARHPKLQIDASYSDRYVDLIGERYDVALRIGSLPDSSLVARRIAPIRVAVVASPAWLEKNGAPARPEDLERCEAITQANEVWRFQEGRKTITVRPEGRFRADAGPAILAAAVAGLGVTALPTFLVGPAIERGEVVPLLLDYPMPEAGLFVVRPPPANHMPAKVKALTDLLLERFGGEPVWDVCARHHAEPGQAAA</sequence>
<keyword evidence="7" id="KW-1185">Reference proteome</keyword>
<evidence type="ECO:0000256" key="2">
    <source>
        <dbReference type="ARBA" id="ARBA00023015"/>
    </source>
</evidence>
<name>A0ABV2EEB3_9CAUL</name>
<comment type="similarity">
    <text evidence="1">Belongs to the LysR transcriptional regulatory family.</text>
</comment>
<dbReference type="Gene3D" id="1.10.10.10">
    <property type="entry name" value="Winged helix-like DNA-binding domain superfamily/Winged helix DNA-binding domain"/>
    <property type="match status" value="1"/>
</dbReference>
<dbReference type="InterPro" id="IPR036388">
    <property type="entry name" value="WH-like_DNA-bd_sf"/>
</dbReference>
<evidence type="ECO:0000256" key="1">
    <source>
        <dbReference type="ARBA" id="ARBA00009437"/>
    </source>
</evidence>
<dbReference type="Pfam" id="PF00126">
    <property type="entry name" value="HTH_1"/>
    <property type="match status" value="1"/>
</dbReference>
<dbReference type="EMBL" id="JBEPLU010000001">
    <property type="protein sequence ID" value="MET3525369.1"/>
    <property type="molecule type" value="Genomic_DNA"/>
</dbReference>
<evidence type="ECO:0000313" key="6">
    <source>
        <dbReference type="EMBL" id="MET3525369.1"/>
    </source>
</evidence>